<dbReference type="HOGENOM" id="CLU_788548_0_0_1"/>
<accession>A0A0D3I9Q4</accession>
<dbReference type="RefSeq" id="XP_005760418.1">
    <property type="nucleotide sequence ID" value="XM_005760361.1"/>
</dbReference>
<dbReference type="GeneID" id="17254110"/>
<dbReference type="AlphaFoldDB" id="A0A0D3I9Q4"/>
<protein>
    <submittedName>
        <fullName evidence="1">Uncharacterized protein</fullName>
    </submittedName>
</protein>
<dbReference type="Proteomes" id="UP000013827">
    <property type="component" value="Unassembled WGS sequence"/>
</dbReference>
<reference evidence="2" key="1">
    <citation type="journal article" date="2013" name="Nature">
        <title>Pan genome of the phytoplankton Emiliania underpins its global distribution.</title>
        <authorList>
            <person name="Read B.A."/>
            <person name="Kegel J."/>
            <person name="Klute M.J."/>
            <person name="Kuo A."/>
            <person name="Lefebvre S.C."/>
            <person name="Maumus F."/>
            <person name="Mayer C."/>
            <person name="Miller J."/>
            <person name="Monier A."/>
            <person name="Salamov A."/>
            <person name="Young J."/>
            <person name="Aguilar M."/>
            <person name="Claverie J.M."/>
            <person name="Frickenhaus S."/>
            <person name="Gonzalez K."/>
            <person name="Herman E.K."/>
            <person name="Lin Y.C."/>
            <person name="Napier J."/>
            <person name="Ogata H."/>
            <person name="Sarno A.F."/>
            <person name="Shmutz J."/>
            <person name="Schroeder D."/>
            <person name="de Vargas C."/>
            <person name="Verret F."/>
            <person name="von Dassow P."/>
            <person name="Valentin K."/>
            <person name="Van de Peer Y."/>
            <person name="Wheeler G."/>
            <person name="Dacks J.B."/>
            <person name="Delwiche C.F."/>
            <person name="Dyhrman S.T."/>
            <person name="Glockner G."/>
            <person name="John U."/>
            <person name="Richards T."/>
            <person name="Worden A.Z."/>
            <person name="Zhang X."/>
            <person name="Grigoriev I.V."/>
            <person name="Allen A.E."/>
            <person name="Bidle K."/>
            <person name="Borodovsky M."/>
            <person name="Bowler C."/>
            <person name="Brownlee C."/>
            <person name="Cock J.M."/>
            <person name="Elias M."/>
            <person name="Gladyshev V.N."/>
            <person name="Groth M."/>
            <person name="Guda C."/>
            <person name="Hadaegh A."/>
            <person name="Iglesias-Rodriguez M.D."/>
            <person name="Jenkins J."/>
            <person name="Jones B.M."/>
            <person name="Lawson T."/>
            <person name="Leese F."/>
            <person name="Lindquist E."/>
            <person name="Lobanov A."/>
            <person name="Lomsadze A."/>
            <person name="Malik S.B."/>
            <person name="Marsh M.E."/>
            <person name="Mackinder L."/>
            <person name="Mock T."/>
            <person name="Mueller-Roeber B."/>
            <person name="Pagarete A."/>
            <person name="Parker M."/>
            <person name="Probert I."/>
            <person name="Quesneville H."/>
            <person name="Raines C."/>
            <person name="Rensing S.A."/>
            <person name="Riano-Pachon D.M."/>
            <person name="Richier S."/>
            <person name="Rokitta S."/>
            <person name="Shiraiwa Y."/>
            <person name="Soanes D.M."/>
            <person name="van der Giezen M."/>
            <person name="Wahlund T.M."/>
            <person name="Williams B."/>
            <person name="Wilson W."/>
            <person name="Wolfe G."/>
            <person name="Wurch L.L."/>
        </authorList>
    </citation>
    <scope>NUCLEOTIDE SEQUENCE</scope>
</reference>
<organism evidence="1 2">
    <name type="scientific">Emiliania huxleyi (strain CCMP1516)</name>
    <dbReference type="NCBI Taxonomy" id="280463"/>
    <lineage>
        <taxon>Eukaryota</taxon>
        <taxon>Haptista</taxon>
        <taxon>Haptophyta</taxon>
        <taxon>Prymnesiophyceae</taxon>
        <taxon>Isochrysidales</taxon>
        <taxon>Noelaerhabdaceae</taxon>
        <taxon>Emiliania</taxon>
    </lineage>
</organism>
<name>A0A0D3I9Q4_EMIH1</name>
<dbReference type="KEGG" id="ehx:EMIHUDRAFT_465688"/>
<reference evidence="1" key="2">
    <citation type="submission" date="2024-10" db="UniProtKB">
        <authorList>
            <consortium name="EnsemblProtists"/>
        </authorList>
    </citation>
    <scope>IDENTIFICATION</scope>
</reference>
<proteinExistence type="predicted"/>
<evidence type="ECO:0000313" key="1">
    <source>
        <dbReference type="EnsemblProtists" id="EOD07989"/>
    </source>
</evidence>
<sequence length="352" mass="36969">MATGAIHFARRVRGGAAAYAHTVPQAGAVRRWLPCADVATARCSYELHLALAEPPEGACPSPDARPRVVAFGSGTRVGPPPSWPPEWFGGGSSSSSSSAAAAVAPWAHWSWSLERQALASEVGFLVGHEAALQSCSHPTEAGVTLALGSLPAAREAAALGPEALAGRVRGRWPHLLYLSRSLPTMLAELRAFLLPPPPADLAAAREEPAAASAAQALANGALPALLRRKCTRVVQFFSGPQPYATLAESGGALRTPVGGLEARYTNSLMVLENDFYGVEAYGPIDLVVHYMDAPKRFTETVPDDVLALGGETFPMLASGGGYTCAQANLVADMVAWSVLSEADKFRFDETRT</sequence>
<evidence type="ECO:0000313" key="2">
    <source>
        <dbReference type="Proteomes" id="UP000013827"/>
    </source>
</evidence>
<dbReference type="EnsemblProtists" id="EOD07989">
    <property type="protein sequence ID" value="EOD07989"/>
    <property type="gene ID" value="EMIHUDRAFT_465688"/>
</dbReference>
<dbReference type="PaxDb" id="2903-EOD07989"/>
<keyword evidence="2" id="KW-1185">Reference proteome</keyword>